<evidence type="ECO:0000313" key="3">
    <source>
        <dbReference type="Proteomes" id="UP000663828"/>
    </source>
</evidence>
<dbReference type="EMBL" id="CAJNOR010010326">
    <property type="protein sequence ID" value="CAF1652935.1"/>
    <property type="molecule type" value="Genomic_DNA"/>
</dbReference>
<dbReference type="EMBL" id="CAJNOJ010000088">
    <property type="protein sequence ID" value="CAF1076606.1"/>
    <property type="molecule type" value="Genomic_DNA"/>
</dbReference>
<dbReference type="Proteomes" id="UP000663828">
    <property type="component" value="Unassembled WGS sequence"/>
</dbReference>
<dbReference type="OrthoDB" id="45007at2759"/>
<evidence type="ECO:0000313" key="1">
    <source>
        <dbReference type="EMBL" id="CAF1076606.1"/>
    </source>
</evidence>
<reference evidence="1" key="1">
    <citation type="submission" date="2021-02" db="EMBL/GenBank/DDBJ databases">
        <authorList>
            <person name="Nowell W R."/>
        </authorList>
    </citation>
    <scope>NUCLEOTIDE SEQUENCE</scope>
</reference>
<dbReference type="Gene3D" id="3.60.21.10">
    <property type="match status" value="1"/>
</dbReference>
<name>A0A814M9P8_ADIRI</name>
<dbReference type="Proteomes" id="UP000663852">
    <property type="component" value="Unassembled WGS sequence"/>
</dbReference>
<gene>
    <name evidence="1" type="ORF">EDS130_LOCUS18724</name>
    <name evidence="2" type="ORF">XAT740_LOCUS55350</name>
</gene>
<protein>
    <submittedName>
        <fullName evidence="1">Uncharacterized protein</fullName>
    </submittedName>
</protein>
<accession>A0A814M9P8</accession>
<evidence type="ECO:0000313" key="4">
    <source>
        <dbReference type="Proteomes" id="UP000663852"/>
    </source>
</evidence>
<proteinExistence type="predicted"/>
<evidence type="ECO:0000313" key="2">
    <source>
        <dbReference type="EMBL" id="CAF1652935.1"/>
    </source>
</evidence>
<dbReference type="InterPro" id="IPR029052">
    <property type="entry name" value="Metallo-depent_PP-like"/>
</dbReference>
<keyword evidence="3" id="KW-1185">Reference proteome</keyword>
<comment type="caution">
    <text evidence="1">The sequence shown here is derived from an EMBL/GenBank/DDBJ whole genome shotgun (WGS) entry which is preliminary data.</text>
</comment>
<dbReference type="AlphaFoldDB" id="A0A814M9P8"/>
<organism evidence="1 4">
    <name type="scientific">Adineta ricciae</name>
    <name type="common">Rotifer</name>
    <dbReference type="NCBI Taxonomy" id="249248"/>
    <lineage>
        <taxon>Eukaryota</taxon>
        <taxon>Metazoa</taxon>
        <taxon>Spiralia</taxon>
        <taxon>Gnathifera</taxon>
        <taxon>Rotifera</taxon>
        <taxon>Eurotatoria</taxon>
        <taxon>Bdelloidea</taxon>
        <taxon>Adinetida</taxon>
        <taxon>Adinetidae</taxon>
        <taxon>Adineta</taxon>
    </lineage>
</organism>
<sequence length="148" mass="16142">MSGGYKNMWYSFDYGPVHVIMLNTGADFVNVPAGPGTALNADHFVGTSAQSIQSLFLFLWSHALDNAGNIVAKGFKNVDSLIHVTDRAGAAPSDAEKVRIIDTDRQAWFFGGYGFHQLLIKDSSQASLNFIDSSTTTIIKSVDIIRNR</sequence>